<organism evidence="1 2">
    <name type="scientific">Bradyrhizobium diazoefficiens (strain JCM 10833 / BCRC 13528 / IAM 13628 / NBRC 14792 / USDA 110)</name>
    <dbReference type="NCBI Taxonomy" id="224911"/>
    <lineage>
        <taxon>Bacteria</taxon>
        <taxon>Pseudomonadati</taxon>
        <taxon>Pseudomonadota</taxon>
        <taxon>Alphaproteobacteria</taxon>
        <taxon>Hyphomicrobiales</taxon>
        <taxon>Nitrobacteraceae</taxon>
        <taxon>Bradyrhizobium</taxon>
    </lineage>
</organism>
<dbReference type="HOGENOM" id="CLU_154609_0_0_5"/>
<protein>
    <submittedName>
        <fullName evidence="1">Blr6572 protein</fullName>
    </submittedName>
</protein>
<accession>Q89FX7</accession>
<dbReference type="eggNOG" id="ENOG5033AXH">
    <property type="taxonomic scope" value="Bacteria"/>
</dbReference>
<keyword evidence="2" id="KW-1185">Reference proteome</keyword>
<evidence type="ECO:0000313" key="2">
    <source>
        <dbReference type="Proteomes" id="UP000002526"/>
    </source>
</evidence>
<reference evidence="2" key="1">
    <citation type="journal article" date="2002" name="DNA Res.">
        <title>Complete genomic sequence of nitrogen-fixing symbiotic bacterium Bradyrhizobium japonicum USDA110.</title>
        <authorList>
            <person name="Kaneko T."/>
            <person name="Nakamura Y."/>
            <person name="Sato S."/>
            <person name="Minamisawa K."/>
            <person name="Uchiumi T."/>
            <person name="Sasamoto S."/>
            <person name="Watanabe A."/>
            <person name="Idesawa K."/>
            <person name="Iriguchi M."/>
            <person name="Kawashima K."/>
            <person name="Kohara M."/>
            <person name="Matsumoto M."/>
            <person name="Shimpo S."/>
            <person name="Tsuruoka H."/>
            <person name="Wada T."/>
            <person name="Yamada M."/>
            <person name="Tabata S."/>
        </authorList>
    </citation>
    <scope>NUCLEOTIDE SEQUENCE [LARGE SCALE GENOMIC DNA]</scope>
    <source>
        <strain evidence="2">JCM 10833 / BCRC 13528 / IAM 13628 / NBRC 14792 / USDA 110</strain>
    </source>
</reference>
<dbReference type="AlphaFoldDB" id="Q89FX7"/>
<evidence type="ECO:0000313" key="1">
    <source>
        <dbReference type="EMBL" id="BAC51837.1"/>
    </source>
</evidence>
<dbReference type="KEGG" id="bja:blr6572"/>
<dbReference type="Proteomes" id="UP000002526">
    <property type="component" value="Chromosome"/>
</dbReference>
<dbReference type="PhylomeDB" id="Q89FX7"/>
<name>Q89FX7_BRADU</name>
<dbReference type="PATRIC" id="fig|224911.5.peg.6729"/>
<dbReference type="OrthoDB" id="7477898at2"/>
<proteinExistence type="predicted"/>
<dbReference type="STRING" id="224911.AAV28_30440"/>
<gene>
    <name evidence="1" type="ordered locus">blr6572</name>
</gene>
<dbReference type="EnsemblBacteria" id="BAC51837">
    <property type="protein sequence ID" value="BAC51837"/>
    <property type="gene ID" value="BAC51837"/>
</dbReference>
<dbReference type="EMBL" id="BA000040">
    <property type="protein sequence ID" value="BAC51837.1"/>
    <property type="molecule type" value="Genomic_DNA"/>
</dbReference>
<dbReference type="InParanoid" id="Q89FX7"/>
<sequence>MQTEVLAKGEGGPLMIDHADNIIDLNAILHPGSVYAHPRDVVEDPALSIGEKRAILASWASDAASVASNPALRELPGSDKPVTIDEILEALAMLDHHPKGPPGGKPVRTRSILRTGLAA</sequence>